<comment type="caution">
    <text evidence="15">The sequence shown here is derived from an EMBL/GenBank/DDBJ whole genome shotgun (WGS) entry which is preliminary data.</text>
</comment>
<name>A0AAW8NJN4_PSEOX</name>
<evidence type="ECO:0000256" key="3">
    <source>
        <dbReference type="ARBA" id="ARBA00022630"/>
    </source>
</evidence>
<dbReference type="SUPFAM" id="SSF47203">
    <property type="entry name" value="Acyl-CoA dehydrogenase C-terminal domain-like"/>
    <property type="match status" value="1"/>
</dbReference>
<organism evidence="15 16">
    <name type="scientific">Pseudarthrobacter oxydans</name>
    <name type="common">Arthrobacter oxydans</name>
    <dbReference type="NCBI Taxonomy" id="1671"/>
    <lineage>
        <taxon>Bacteria</taxon>
        <taxon>Bacillati</taxon>
        <taxon>Actinomycetota</taxon>
        <taxon>Actinomycetes</taxon>
        <taxon>Micrococcales</taxon>
        <taxon>Micrococcaceae</taxon>
        <taxon>Pseudarthrobacter</taxon>
    </lineage>
</organism>
<dbReference type="PANTHER" id="PTHR42807">
    <property type="entry name" value="GLUTARYL-COA DEHYDROGENASE, MITOCHONDRIAL"/>
    <property type="match status" value="1"/>
</dbReference>
<evidence type="ECO:0000259" key="14">
    <source>
        <dbReference type="Pfam" id="PF02771"/>
    </source>
</evidence>
<dbReference type="Proteomes" id="UP001262032">
    <property type="component" value="Unassembled WGS sequence"/>
</dbReference>
<feature type="domain" description="Acyl-CoA oxidase/dehydrogenase middle" evidence="13">
    <location>
        <begin position="159"/>
        <end position="249"/>
    </location>
</feature>
<dbReference type="InterPro" id="IPR036250">
    <property type="entry name" value="AcylCo_DH-like_C"/>
</dbReference>
<gene>
    <name evidence="15" type="ORF">J2X12_004262</name>
</gene>
<comment type="similarity">
    <text evidence="2 11">Belongs to the acyl-CoA dehydrogenase family.</text>
</comment>
<evidence type="ECO:0000256" key="8">
    <source>
        <dbReference type="ARBA" id="ARBA00037927"/>
    </source>
</evidence>
<dbReference type="PROSITE" id="PS00072">
    <property type="entry name" value="ACYL_COA_DH_1"/>
    <property type="match status" value="1"/>
</dbReference>
<comment type="pathway">
    <text evidence="7">Amino-acid metabolism; lysine degradation.</text>
</comment>
<evidence type="ECO:0000256" key="9">
    <source>
        <dbReference type="ARBA" id="ARBA00039033"/>
    </source>
</evidence>
<comment type="cofactor">
    <cofactor evidence="1 11">
        <name>FAD</name>
        <dbReference type="ChEBI" id="CHEBI:57692"/>
    </cofactor>
</comment>
<dbReference type="GO" id="GO:0050660">
    <property type="term" value="F:flavin adenine dinucleotide binding"/>
    <property type="evidence" value="ECO:0007669"/>
    <property type="project" value="InterPro"/>
</dbReference>
<dbReference type="InterPro" id="IPR009075">
    <property type="entry name" value="AcylCo_DH/oxidase_C"/>
</dbReference>
<dbReference type="Gene3D" id="1.20.140.10">
    <property type="entry name" value="Butyryl-CoA Dehydrogenase, subunit A, domain 3"/>
    <property type="match status" value="1"/>
</dbReference>
<dbReference type="SUPFAM" id="SSF56645">
    <property type="entry name" value="Acyl-CoA dehydrogenase NM domain-like"/>
    <property type="match status" value="1"/>
</dbReference>
<dbReference type="InterPro" id="IPR006089">
    <property type="entry name" value="Acyl-CoA_DH_CS"/>
</dbReference>
<evidence type="ECO:0000313" key="16">
    <source>
        <dbReference type="Proteomes" id="UP001262032"/>
    </source>
</evidence>
<evidence type="ECO:0000256" key="4">
    <source>
        <dbReference type="ARBA" id="ARBA00022827"/>
    </source>
</evidence>
<dbReference type="EMBL" id="JAVDWN010000032">
    <property type="protein sequence ID" value="MDR7166208.1"/>
    <property type="molecule type" value="Genomic_DNA"/>
</dbReference>
<dbReference type="FunFam" id="1.10.540.10:FF:000026">
    <property type="entry name" value="Acyl-CoA dehydrogenase medium chain"/>
    <property type="match status" value="1"/>
</dbReference>
<dbReference type="InterPro" id="IPR037069">
    <property type="entry name" value="AcylCoA_DH/ox_N_sf"/>
</dbReference>
<dbReference type="GO" id="GO:0033539">
    <property type="term" value="P:fatty acid beta-oxidation using acyl-CoA dehydrogenase"/>
    <property type="evidence" value="ECO:0007669"/>
    <property type="project" value="TreeGrafter"/>
</dbReference>
<evidence type="ECO:0000256" key="11">
    <source>
        <dbReference type="RuleBase" id="RU362125"/>
    </source>
</evidence>
<dbReference type="PANTHER" id="PTHR42807:SF1">
    <property type="entry name" value="GLUTARYL-COA DEHYDROGENASE, MITOCHONDRIAL"/>
    <property type="match status" value="1"/>
</dbReference>
<dbReference type="AlphaFoldDB" id="A0AAW8NJN4"/>
<dbReference type="Gene3D" id="1.10.540.10">
    <property type="entry name" value="Acyl-CoA dehydrogenase/oxidase, N-terminal domain"/>
    <property type="match status" value="1"/>
</dbReference>
<dbReference type="InterPro" id="IPR013786">
    <property type="entry name" value="AcylCoA_DH/ox_N"/>
</dbReference>
<dbReference type="GO" id="GO:0000062">
    <property type="term" value="F:fatty-acyl-CoA binding"/>
    <property type="evidence" value="ECO:0007669"/>
    <property type="project" value="TreeGrafter"/>
</dbReference>
<evidence type="ECO:0000256" key="6">
    <source>
        <dbReference type="ARBA" id="ARBA00023002"/>
    </source>
</evidence>
<comment type="pathway">
    <text evidence="8">Amino-acid metabolism; tryptophan metabolism.</text>
</comment>
<keyword evidence="6 11" id="KW-0560">Oxidoreductase</keyword>
<dbReference type="GO" id="GO:0046949">
    <property type="term" value="P:fatty-acyl-CoA biosynthetic process"/>
    <property type="evidence" value="ECO:0007669"/>
    <property type="project" value="TreeGrafter"/>
</dbReference>
<evidence type="ECO:0000256" key="5">
    <source>
        <dbReference type="ARBA" id="ARBA00022946"/>
    </source>
</evidence>
<evidence type="ECO:0000259" key="13">
    <source>
        <dbReference type="Pfam" id="PF02770"/>
    </source>
</evidence>
<feature type="domain" description="Acyl-CoA dehydrogenase/oxidase C-terminal" evidence="12">
    <location>
        <begin position="266"/>
        <end position="408"/>
    </location>
</feature>
<keyword evidence="4 11" id="KW-0274">FAD</keyword>
<evidence type="ECO:0000256" key="7">
    <source>
        <dbReference type="ARBA" id="ARBA00037899"/>
    </source>
</evidence>
<dbReference type="Pfam" id="PF00441">
    <property type="entry name" value="Acyl-CoA_dh_1"/>
    <property type="match status" value="1"/>
</dbReference>
<comment type="catalytic activity">
    <reaction evidence="10">
        <text>glutaryl-CoA + oxidized [electron-transfer flavoprotein] + 2 H(+) = (2E)-butenoyl-CoA + reduced [electron-transfer flavoprotein] + CO2</text>
        <dbReference type="Rhea" id="RHEA:13389"/>
        <dbReference type="Rhea" id="RHEA-COMP:10685"/>
        <dbReference type="Rhea" id="RHEA-COMP:10686"/>
        <dbReference type="ChEBI" id="CHEBI:15378"/>
        <dbReference type="ChEBI" id="CHEBI:16526"/>
        <dbReference type="ChEBI" id="CHEBI:57332"/>
        <dbReference type="ChEBI" id="CHEBI:57378"/>
        <dbReference type="ChEBI" id="CHEBI:57692"/>
        <dbReference type="ChEBI" id="CHEBI:58307"/>
        <dbReference type="EC" id="1.3.8.6"/>
    </reaction>
</comment>
<accession>A0AAW8NJN4</accession>
<evidence type="ECO:0000313" key="15">
    <source>
        <dbReference type="EMBL" id="MDR7166208.1"/>
    </source>
</evidence>
<dbReference type="EC" id="1.3.8.6" evidence="9"/>
<evidence type="ECO:0000259" key="12">
    <source>
        <dbReference type="Pfam" id="PF00441"/>
    </source>
</evidence>
<sequence>MPPIQKSFMPRRDHIMTLAPSSAHVEAATALEPSDLISFDTLLTDEEIALRDRVRNYVREEIKPSIASWYEEARFPLEIVPDLAKLGLLGMHLKGYGCAGGSAVDYGLAAAELEAGDSGIRTFVSVQGSLAMSAISKHGSEEQKEEWLPQMAAGTAIGCFGLTEPTAGSDPSAMATFARRDGEDWILTGSKRWIGLANIAQVAVIWAQTDTGVRGFVVPTQTRGFTATPIQPKLSMRASVQCDITLDDVRLPADAVLPNVTGLRGPFTCLNEARYGIAWGTMGAARDAFEDALDYSKNRLQFERPLAGYQLTQQKLVNMALEINKGFLLALHLGRLKDAGKLQNHQISVGKLNNCREAIEICREARTILGGNGITLEHSPLRHANNLESVRTYEGTDEVHTLILGQKLTGMGAFR</sequence>
<dbReference type="Pfam" id="PF02771">
    <property type="entry name" value="Acyl-CoA_dh_N"/>
    <property type="match status" value="1"/>
</dbReference>
<dbReference type="Gene3D" id="2.40.110.10">
    <property type="entry name" value="Butyryl-CoA Dehydrogenase, subunit A, domain 2"/>
    <property type="match status" value="1"/>
</dbReference>
<protein>
    <recommendedName>
        <fullName evidence="9">glutaryl-CoA dehydrogenase (ETF)</fullName>
        <ecNumber evidence="9">1.3.8.6</ecNumber>
    </recommendedName>
</protein>
<feature type="domain" description="Acyl-CoA dehydrogenase/oxidase N-terminal" evidence="14">
    <location>
        <begin position="44"/>
        <end position="154"/>
    </location>
</feature>
<dbReference type="InterPro" id="IPR046373">
    <property type="entry name" value="Acyl-CoA_Oxase/DH_mid-dom_sf"/>
</dbReference>
<keyword evidence="3 11" id="KW-0285">Flavoprotein</keyword>
<dbReference type="Pfam" id="PF02770">
    <property type="entry name" value="Acyl-CoA_dh_M"/>
    <property type="match status" value="1"/>
</dbReference>
<evidence type="ECO:0000256" key="1">
    <source>
        <dbReference type="ARBA" id="ARBA00001974"/>
    </source>
</evidence>
<proteinExistence type="inferred from homology"/>
<keyword evidence="5" id="KW-0809">Transit peptide</keyword>
<dbReference type="GO" id="GO:0004361">
    <property type="term" value="F:glutaryl-CoA dehydrogenase activity"/>
    <property type="evidence" value="ECO:0007669"/>
    <property type="project" value="UniProtKB-EC"/>
</dbReference>
<evidence type="ECO:0000256" key="2">
    <source>
        <dbReference type="ARBA" id="ARBA00009347"/>
    </source>
</evidence>
<reference evidence="15" key="1">
    <citation type="submission" date="2023-07" db="EMBL/GenBank/DDBJ databases">
        <title>Sorghum-associated microbial communities from plants grown in Nebraska, USA.</title>
        <authorList>
            <person name="Schachtman D."/>
        </authorList>
    </citation>
    <scope>NUCLEOTIDE SEQUENCE</scope>
    <source>
        <strain evidence="15">BE261</strain>
    </source>
</reference>
<evidence type="ECO:0000256" key="10">
    <source>
        <dbReference type="ARBA" id="ARBA00049493"/>
    </source>
</evidence>
<dbReference type="InterPro" id="IPR009100">
    <property type="entry name" value="AcylCoA_DH/oxidase_NM_dom_sf"/>
</dbReference>
<dbReference type="InterPro" id="IPR052033">
    <property type="entry name" value="Glutaryl-CoA_DH_mitochondrial"/>
</dbReference>
<dbReference type="InterPro" id="IPR006091">
    <property type="entry name" value="Acyl-CoA_Oxase/DH_mid-dom"/>
</dbReference>